<feature type="region of interest" description="Disordered" evidence="1">
    <location>
        <begin position="672"/>
        <end position="703"/>
    </location>
</feature>
<comment type="caution">
    <text evidence="2">The sequence shown here is derived from an EMBL/GenBank/DDBJ whole genome shotgun (WGS) entry which is preliminary data.</text>
</comment>
<evidence type="ECO:0000313" key="3">
    <source>
        <dbReference type="Proteomes" id="UP001165121"/>
    </source>
</evidence>
<feature type="compositionally biased region" description="Low complexity" evidence="1">
    <location>
        <begin position="132"/>
        <end position="142"/>
    </location>
</feature>
<gene>
    <name evidence="2" type="ORF">Pfra01_000979800</name>
</gene>
<sequence length="703" mass="76563">MSTKPSPRALKRKGEKTESSLRRSLRVAGLPTAVEPKGAKKSGSSRSALEASAPNAEVEVSRPSDSEPSAEPEAPPMPEDVVPPLNSPEMKPSGAGYGDEAGAQPSTRSNEGRRRLVPAEHQNITPKDESRASTSISRLSSANPEPTAANPRSGQVEGGALSLLGSREMRLRDPSQAWTGTDPVRLDYAPGAGYFGSTSGGAWSSSRWPDQRPFHRLRGVPEGAEAQNLSLTRPREMSEVEMIAYRRSQLELWMSLPPGVVHPLDVAYPPRHEGYDLWGFIRASGATARHLMSVTRSPAARWLNVFNAERRRILIVSNLKAVRISMELMPPIACVALFQTMLHESGFEFRNQVPAWETLPEVSRVPESQIRLEVDRVGHFIPAELIAWNNAVDSTLYYVRSPSDPQLTASAQTNESRIEFPLDKSGDVIMDEDTQMFLGQEVVMRLQLTGLRSRSPVSSLEDEPTYKRPLLITSSAGGSISSWRNSSNAVFEDQPEATSDSVPSMVGAGPNSDFSLMVMDESENLSYSSSGPSLRSVTDYMLGAGTHLPMSTATVMRGLTSGVIRSSYPGMMISVTPDLCQTGSVPTGHAIRMPVAEHLVQIPLPGSPEAKRASVRKTEAVVAGPDRGSSPSACAGVEKFWFGNPGTQLSAHESPSRRSLARSEVTAWARFTAEQEQRKTTEARPQAALDNNRREQIKVREEY</sequence>
<organism evidence="2 3">
    <name type="scientific">Phytophthora fragariaefolia</name>
    <dbReference type="NCBI Taxonomy" id="1490495"/>
    <lineage>
        <taxon>Eukaryota</taxon>
        <taxon>Sar</taxon>
        <taxon>Stramenopiles</taxon>
        <taxon>Oomycota</taxon>
        <taxon>Peronosporomycetes</taxon>
        <taxon>Peronosporales</taxon>
        <taxon>Peronosporaceae</taxon>
        <taxon>Phytophthora</taxon>
    </lineage>
</organism>
<accession>A0A9W7CMN7</accession>
<dbReference type="Proteomes" id="UP001165121">
    <property type="component" value="Unassembled WGS sequence"/>
</dbReference>
<evidence type="ECO:0000313" key="2">
    <source>
        <dbReference type="EMBL" id="GMF36180.1"/>
    </source>
</evidence>
<dbReference type="OrthoDB" id="115434at2759"/>
<feature type="region of interest" description="Disordered" evidence="1">
    <location>
        <begin position="479"/>
        <end position="506"/>
    </location>
</feature>
<dbReference type="AlphaFoldDB" id="A0A9W7CMN7"/>
<name>A0A9W7CMN7_9STRA</name>
<keyword evidence="3" id="KW-1185">Reference proteome</keyword>
<protein>
    <submittedName>
        <fullName evidence="2">Unnamed protein product</fullName>
    </submittedName>
</protein>
<feature type="region of interest" description="Disordered" evidence="1">
    <location>
        <begin position="1"/>
        <end position="158"/>
    </location>
</feature>
<proteinExistence type="predicted"/>
<feature type="compositionally biased region" description="Polar residues" evidence="1">
    <location>
        <begin position="479"/>
        <end position="489"/>
    </location>
</feature>
<reference evidence="2" key="1">
    <citation type="submission" date="2023-04" db="EMBL/GenBank/DDBJ databases">
        <title>Phytophthora fragariaefolia NBRC 109709.</title>
        <authorList>
            <person name="Ichikawa N."/>
            <person name="Sato H."/>
            <person name="Tonouchi N."/>
        </authorList>
    </citation>
    <scope>NUCLEOTIDE SEQUENCE</scope>
    <source>
        <strain evidence="2">NBRC 109709</strain>
    </source>
</reference>
<evidence type="ECO:0000256" key="1">
    <source>
        <dbReference type="SAM" id="MobiDB-lite"/>
    </source>
</evidence>
<feature type="compositionally biased region" description="Basic and acidic residues" evidence="1">
    <location>
        <begin position="673"/>
        <end position="682"/>
    </location>
</feature>
<dbReference type="EMBL" id="BSXT01000915">
    <property type="protein sequence ID" value="GMF36180.1"/>
    <property type="molecule type" value="Genomic_DNA"/>
</dbReference>
<feature type="compositionally biased region" description="Basic and acidic residues" evidence="1">
    <location>
        <begin position="691"/>
        <end position="703"/>
    </location>
</feature>